<dbReference type="AlphaFoldDB" id="A0A3P1UUP4"/>
<dbReference type="RefSeq" id="WP_124796779.1">
    <property type="nucleotide sequence ID" value="NZ_RQYY01000010.1"/>
</dbReference>
<comment type="caution">
    <text evidence="3">The sequence shown here is derived from an EMBL/GenBank/DDBJ whole genome shotgun (WGS) entry which is preliminary data.</text>
</comment>
<dbReference type="EMBL" id="RQYY01000010">
    <property type="protein sequence ID" value="RRD24865.1"/>
    <property type="molecule type" value="Genomic_DNA"/>
</dbReference>
<organism evidence="3 4">
    <name type="scientific">Fusobacterium canifelinum</name>
    <dbReference type="NCBI Taxonomy" id="285729"/>
    <lineage>
        <taxon>Bacteria</taxon>
        <taxon>Fusobacteriati</taxon>
        <taxon>Fusobacteriota</taxon>
        <taxon>Fusobacteriia</taxon>
        <taxon>Fusobacteriales</taxon>
        <taxon>Fusobacteriaceae</taxon>
        <taxon>Fusobacterium</taxon>
    </lineage>
</organism>
<evidence type="ECO:0000259" key="1">
    <source>
        <dbReference type="Pfam" id="PF04326"/>
    </source>
</evidence>
<evidence type="ECO:0000313" key="3">
    <source>
        <dbReference type="EMBL" id="RRD24865.1"/>
    </source>
</evidence>
<dbReference type="Gene3D" id="1.10.10.10">
    <property type="entry name" value="Winged helix-like DNA-binding domain superfamily/Winged helix DNA-binding domain"/>
    <property type="match status" value="1"/>
</dbReference>
<accession>A0A3P1UUP4</accession>
<dbReference type="SUPFAM" id="SSF46785">
    <property type="entry name" value="Winged helix' DNA-binding domain"/>
    <property type="match status" value="1"/>
</dbReference>
<proteinExistence type="predicted"/>
<dbReference type="InterPro" id="IPR038461">
    <property type="entry name" value="Schlafen_AlbA_2_dom_sf"/>
</dbReference>
<dbReference type="PANTHER" id="PTHR30595">
    <property type="entry name" value="GLPR-RELATED TRANSCRIPTIONAL REPRESSOR"/>
    <property type="match status" value="1"/>
</dbReference>
<dbReference type="PANTHER" id="PTHR30595:SF6">
    <property type="entry name" value="SCHLAFEN ALBA-2 DOMAIN-CONTAINING PROTEIN"/>
    <property type="match status" value="1"/>
</dbReference>
<feature type="domain" description="HTH marR-type" evidence="2">
    <location>
        <begin position="386"/>
        <end position="443"/>
    </location>
</feature>
<evidence type="ECO:0000259" key="2">
    <source>
        <dbReference type="Pfam" id="PF12802"/>
    </source>
</evidence>
<sequence>MELKENINVEFKKEFTAELKKEVVAFANTNEGTIYIGIDDFGNILGIENADVVLNQVVQSIRNSIKPDVTIYCNSKIEKIENKNVVVIQVQRGALRPYYIAEKGLKSSGVYIRQGSSSVPASEESIRQMIKETDGDSYEKCRSLNQNLTFDYTEKIFKENNLSFGLSQKKTLGLIGEDELYTNLALLLSEQCNHTLKVAVFEGIEKNIFKDRKEFKGSLLKQVTEAYEFINLLNKTEATFEGLTRKDERDYPTETIREALLNAVVHREYSFSGSTLVNIYEDRIEFISLGGIVSGLSLDSIMLGVSQSRNEKLANVFYRLHFIEAYGTGIKKIFTNYEKYNMKPIIRAEVGAFQVVLPNIHYKKMEEKLLGDVFLNKNIEKNTTKIKPLYMDILSFITNKNGATRKEIEEYINLSQTRVITLLKEMLELNLIRKEKDKIDRRAYKYYRKQGR</sequence>
<dbReference type="InterPro" id="IPR007421">
    <property type="entry name" value="Schlafen_AlbA_2_dom"/>
</dbReference>
<dbReference type="InterPro" id="IPR036390">
    <property type="entry name" value="WH_DNA-bd_sf"/>
</dbReference>
<dbReference type="InterPro" id="IPR038475">
    <property type="entry name" value="RecG_C_sf"/>
</dbReference>
<dbReference type="InterPro" id="IPR036388">
    <property type="entry name" value="WH-like_DNA-bd_sf"/>
</dbReference>
<dbReference type="OrthoDB" id="9807907at2"/>
<protein>
    <submittedName>
        <fullName evidence="3">AAA family ATPase</fullName>
    </submittedName>
</protein>
<dbReference type="InterPro" id="IPR000835">
    <property type="entry name" value="HTH_MarR-typ"/>
</dbReference>
<gene>
    <name evidence="3" type="ORF">EII27_06690</name>
</gene>
<dbReference type="Pfam" id="PF12802">
    <property type="entry name" value="MarR_2"/>
    <property type="match status" value="1"/>
</dbReference>
<dbReference type="Pfam" id="PF13749">
    <property type="entry name" value="HATPase_c_4"/>
    <property type="match status" value="1"/>
</dbReference>
<dbReference type="GO" id="GO:0003700">
    <property type="term" value="F:DNA-binding transcription factor activity"/>
    <property type="evidence" value="ECO:0007669"/>
    <property type="project" value="InterPro"/>
</dbReference>
<reference evidence="3 4" key="1">
    <citation type="submission" date="2018-11" db="EMBL/GenBank/DDBJ databases">
        <title>Genomes From Bacteria Associated with the Canine Oral Cavity: a Test Case for Automated Genome-Based Taxonomic Assignment.</title>
        <authorList>
            <person name="Coil D.A."/>
            <person name="Jospin G."/>
            <person name="Darling A.E."/>
            <person name="Wallis C."/>
            <person name="Davis I.J."/>
            <person name="Harris S."/>
            <person name="Eisen J.A."/>
            <person name="Holcombe L.J."/>
            <person name="O'Flynn C."/>
        </authorList>
    </citation>
    <scope>NUCLEOTIDE SEQUENCE [LARGE SCALE GENOMIC DNA]</scope>
    <source>
        <strain evidence="3 4">OH4460_COT-188</strain>
    </source>
</reference>
<dbReference type="Proteomes" id="UP000281534">
    <property type="component" value="Unassembled WGS sequence"/>
</dbReference>
<dbReference type="Gene3D" id="3.30.950.30">
    <property type="entry name" value="Schlafen, AAA domain"/>
    <property type="match status" value="1"/>
</dbReference>
<dbReference type="Gene3D" id="3.30.565.60">
    <property type="match status" value="1"/>
</dbReference>
<evidence type="ECO:0000313" key="4">
    <source>
        <dbReference type="Proteomes" id="UP000281534"/>
    </source>
</evidence>
<name>A0A3P1UUP4_9FUSO</name>
<feature type="domain" description="Schlafen AlbA-2" evidence="1">
    <location>
        <begin position="5"/>
        <end position="121"/>
    </location>
</feature>
<dbReference type="Pfam" id="PF04326">
    <property type="entry name" value="SLFN_AlbA_2"/>
    <property type="match status" value="1"/>
</dbReference>